<keyword evidence="1" id="KW-1133">Transmembrane helix</keyword>
<dbReference type="Proteomes" id="UP000663623">
    <property type="component" value="Chromosome"/>
</dbReference>
<dbReference type="EMBL" id="AP024480">
    <property type="protein sequence ID" value="BCS82015.1"/>
    <property type="molecule type" value="Genomic_DNA"/>
</dbReference>
<reference evidence="2 3" key="1">
    <citation type="submission" date="2021-02" db="EMBL/GenBank/DDBJ databases">
        <title>Nitrogen-fixing ability and nitrogen fixation related genes of thermophilic fermentative bacteria in the genus Caldicellulosiruptor.</title>
        <authorList>
            <person name="Chen Y."/>
            <person name="Nishihara A."/>
            <person name="Haruta S."/>
        </authorList>
    </citation>
    <scope>NUCLEOTIDE SEQUENCE [LARGE SCALE GENOMIC DNA]</scope>
    <source>
        <strain evidence="2 3">YA01</strain>
    </source>
</reference>
<dbReference type="RefSeq" id="WP_207179225.1">
    <property type="nucleotide sequence ID" value="NZ_AP024480.1"/>
</dbReference>
<keyword evidence="1" id="KW-0812">Transmembrane</keyword>
<evidence type="ECO:0000256" key="1">
    <source>
        <dbReference type="SAM" id="Phobius"/>
    </source>
</evidence>
<gene>
    <name evidence="2" type="ORF">CaldiYA01_19750</name>
</gene>
<proteinExistence type="predicted"/>
<evidence type="ECO:0000313" key="3">
    <source>
        <dbReference type="Proteomes" id="UP000663623"/>
    </source>
</evidence>
<name>A0ABN6E8Z8_9FIRM</name>
<feature type="transmembrane region" description="Helical" evidence="1">
    <location>
        <begin position="292"/>
        <end position="311"/>
    </location>
</feature>
<accession>A0ABN6E8Z8</accession>
<keyword evidence="1" id="KW-0472">Membrane</keyword>
<protein>
    <submittedName>
        <fullName evidence="2">Uncharacterized protein</fullName>
    </submittedName>
</protein>
<evidence type="ECO:0000313" key="2">
    <source>
        <dbReference type="EMBL" id="BCS82015.1"/>
    </source>
</evidence>
<sequence length="334" mass="39113">MKKNKVYIGFVMTFLLLFFTTFSATGASYSIEHNDEINILRRQYLAESWLKLYISTLIKNYIKDSSTLQSLNEITNINGPYNIEKFKLSKEYEYYRVFHIPTEVKIAENGRPYHIVRDEVKEKIKNLRFNSWKDVFNTEFVDKGWARIVYYDNIPVGYLLIEWDSKMNNYIVNTGVFGNDSLGNAVNNLEKYLVQRGMKSDVKIVNIEEITLYAVSGDGNWWCAGAKGYENHIWDFGIIKDALNKIPVRILNALEERSRLMREAPEKIMIGGEDPSKTLYFVAAKKERTQNAMIAIYLLILTAIVVICSKWKFSYQHLFYKNVRNIQKQNYIQK</sequence>
<organism evidence="2 3">
    <name type="scientific">Caldicellulosiruptor diazotrophicus</name>
    <dbReference type="NCBI Taxonomy" id="2806205"/>
    <lineage>
        <taxon>Bacteria</taxon>
        <taxon>Bacillati</taxon>
        <taxon>Bacillota</taxon>
        <taxon>Bacillota incertae sedis</taxon>
        <taxon>Caldicellulosiruptorales</taxon>
        <taxon>Caldicellulosiruptoraceae</taxon>
        <taxon>Caldicellulosiruptor</taxon>
    </lineage>
</organism>
<keyword evidence="3" id="KW-1185">Reference proteome</keyword>